<reference evidence="2" key="1">
    <citation type="journal article" date="2023" name="Plants (Basel)">
        <title>Genomic Analysis of Leptolyngbya boryana CZ1 Reveals Efficient Carbon Fixation Modules.</title>
        <authorList>
            <person name="Bai X."/>
            <person name="Wang H."/>
            <person name="Cheng W."/>
            <person name="Wang J."/>
            <person name="Ma M."/>
            <person name="Hu H."/>
            <person name="Song Z."/>
            <person name="Ma H."/>
            <person name="Fan Y."/>
            <person name="Du C."/>
            <person name="Xu J."/>
        </authorList>
    </citation>
    <scope>NUCLEOTIDE SEQUENCE</scope>
    <source>
        <strain evidence="2">CZ1</strain>
    </source>
</reference>
<proteinExistence type="predicted"/>
<sequence>MKSLRRRQEAYAKLEAQQGNSKPVPSRFAPMENQWTARPWKVFQGVGISFLLIVVLAFIYGKFIHHPLRIWLADGEWCVRFSPDGSRKVLYGFK</sequence>
<keyword evidence="1" id="KW-0812">Transmembrane</keyword>
<protein>
    <submittedName>
        <fullName evidence="2">Uncharacterized protein</fullName>
    </submittedName>
</protein>
<dbReference type="AlphaFoldDB" id="A0AA96WUC9"/>
<dbReference type="RefSeq" id="WP_316427256.1">
    <property type="nucleotide sequence ID" value="NZ_CP130144.1"/>
</dbReference>
<gene>
    <name evidence="2" type="ORF">Q2T42_28795</name>
</gene>
<dbReference type="EMBL" id="CP130144">
    <property type="protein sequence ID" value="WNZ45792.1"/>
    <property type="molecule type" value="Genomic_DNA"/>
</dbReference>
<keyword evidence="1" id="KW-1133">Transmembrane helix</keyword>
<accession>A0AA96WUC9</accession>
<evidence type="ECO:0000313" key="2">
    <source>
        <dbReference type="EMBL" id="WNZ45792.1"/>
    </source>
</evidence>
<name>A0AA96WUC9_LEPBY</name>
<reference evidence="2" key="2">
    <citation type="submission" date="2023-07" db="EMBL/GenBank/DDBJ databases">
        <authorList>
            <person name="Bai X.-H."/>
            <person name="Wang H.-H."/>
            <person name="Wang J."/>
            <person name="Ma M.-Y."/>
            <person name="Hu H.-H."/>
            <person name="Song Z.-L."/>
            <person name="Ma H.-G."/>
            <person name="Fan Y."/>
            <person name="Du C.-Y."/>
            <person name="Xu J.-C."/>
        </authorList>
    </citation>
    <scope>NUCLEOTIDE SEQUENCE</scope>
    <source>
        <strain evidence="2">CZ1</strain>
    </source>
</reference>
<feature type="transmembrane region" description="Helical" evidence="1">
    <location>
        <begin position="42"/>
        <end position="61"/>
    </location>
</feature>
<keyword evidence="1" id="KW-0472">Membrane</keyword>
<organism evidence="2">
    <name type="scientific">Leptolyngbya boryana CZ1</name>
    <dbReference type="NCBI Taxonomy" id="3060204"/>
    <lineage>
        <taxon>Bacteria</taxon>
        <taxon>Bacillati</taxon>
        <taxon>Cyanobacteriota</taxon>
        <taxon>Cyanophyceae</taxon>
        <taxon>Leptolyngbyales</taxon>
        <taxon>Leptolyngbyaceae</taxon>
        <taxon>Leptolyngbya group</taxon>
        <taxon>Leptolyngbya</taxon>
    </lineage>
</organism>
<evidence type="ECO:0000256" key="1">
    <source>
        <dbReference type="SAM" id="Phobius"/>
    </source>
</evidence>